<organism evidence="1 2">
    <name type="scientific">Pararge aegeria aegeria</name>
    <dbReference type="NCBI Taxonomy" id="348720"/>
    <lineage>
        <taxon>Eukaryota</taxon>
        <taxon>Metazoa</taxon>
        <taxon>Ecdysozoa</taxon>
        <taxon>Arthropoda</taxon>
        <taxon>Hexapoda</taxon>
        <taxon>Insecta</taxon>
        <taxon>Pterygota</taxon>
        <taxon>Neoptera</taxon>
        <taxon>Endopterygota</taxon>
        <taxon>Lepidoptera</taxon>
        <taxon>Glossata</taxon>
        <taxon>Ditrysia</taxon>
        <taxon>Papilionoidea</taxon>
        <taxon>Nymphalidae</taxon>
        <taxon>Satyrinae</taxon>
        <taxon>Satyrini</taxon>
        <taxon>Parargina</taxon>
        <taxon>Pararge</taxon>
    </lineage>
</organism>
<evidence type="ECO:0000313" key="2">
    <source>
        <dbReference type="Proteomes" id="UP000838756"/>
    </source>
</evidence>
<dbReference type="EMBL" id="CAKXAJ010026487">
    <property type="protein sequence ID" value="CAH2268955.1"/>
    <property type="molecule type" value="Genomic_DNA"/>
</dbReference>
<protein>
    <submittedName>
        <fullName evidence="1">Jg15981 protein</fullName>
    </submittedName>
</protein>
<comment type="caution">
    <text evidence="1">The sequence shown here is derived from an EMBL/GenBank/DDBJ whole genome shotgun (WGS) entry which is preliminary data.</text>
</comment>
<evidence type="ECO:0000313" key="1">
    <source>
        <dbReference type="EMBL" id="CAH2268955.1"/>
    </source>
</evidence>
<dbReference type="Proteomes" id="UP000838756">
    <property type="component" value="Unassembled WGS sequence"/>
</dbReference>
<keyword evidence="2" id="KW-1185">Reference proteome</keyword>
<dbReference type="AlphaFoldDB" id="A0A8S4SPU1"/>
<reference evidence="1" key="1">
    <citation type="submission" date="2022-03" db="EMBL/GenBank/DDBJ databases">
        <authorList>
            <person name="Lindestad O."/>
        </authorList>
    </citation>
    <scope>NUCLEOTIDE SEQUENCE</scope>
</reference>
<proteinExistence type="predicted"/>
<accession>A0A8S4SPU1</accession>
<sequence length="79" mass="9053">MYSLRTFRSTPEHPQESTLSIIKSIEHRKGGQMEVYGKEVPQPEAVRRTPGEVLLYGAVHVYQSAPGQHARLWLKIFSF</sequence>
<name>A0A8S4SPU1_9NEOP</name>
<gene>
    <name evidence="1" type="primary">jg15981</name>
    <name evidence="1" type="ORF">PAEG_LOCUS27255</name>
</gene>